<protein>
    <recommendedName>
        <fullName evidence="2">Cullin family profile domain-containing protein</fullName>
    </recommendedName>
</protein>
<dbReference type="AlphaFoldDB" id="U6GYE8"/>
<keyword evidence="4" id="KW-1185">Reference proteome</keyword>
<dbReference type="InterPro" id="IPR036317">
    <property type="entry name" value="Cullin_homology_sf"/>
</dbReference>
<dbReference type="OMA" id="FRVCLIT"/>
<dbReference type="GeneID" id="25272058"/>
<dbReference type="PROSITE" id="PS50069">
    <property type="entry name" value="CULLIN_2"/>
    <property type="match status" value="1"/>
</dbReference>
<reference evidence="3" key="2">
    <citation type="submission" date="2013-10" db="EMBL/GenBank/DDBJ databases">
        <authorList>
            <person name="Aslett M."/>
        </authorList>
    </citation>
    <scope>NUCLEOTIDE SEQUENCE</scope>
    <source>
        <strain evidence="3">Houghton</strain>
    </source>
</reference>
<dbReference type="InterPro" id="IPR036390">
    <property type="entry name" value="WH_DNA-bd_sf"/>
</dbReference>
<sequence length="503" mass="56363">MFLDRLKEQRLKAPAAVTVFGLFERLTQAFDTVVSNPQETVARLCSRLHFPERFLSAYARLLACRLLPEWVTWGLSGRQGPLECDKLVSRLDRIPIHVRLARARRAAGNNHAAYMAFFESTDAPESRREVGSVDVFSGVAAAVCALELRVWEAIQHAFEARCPVPPEEQWRVRQVISDIAAARETLLLYTRHVRQKKNSLASRAAAVSSNVTATEASRAVDTAQAGAGQQLEHRRAFLHDRHEVDSEPTFRSTVSTGRSSDRSGRFEALVLTKTAWETYLPLAAPEVSRLPPQQMGSDVLPGRLTNHLVNVGGLKIPKELHTYLEAFGSMYKAHFPERQLHWLWKAGHADMTVILRQQQHEAQPLIGTSGELKTADFRVCLITSFVLLLFNEGPLDAEERAKLDAKVVRLFKQHRRLTHQQLMQLLQRPVEKPPTASERVDCCGLRPETVKASLEGLMSKEYITRDESDRNQLAGANSWLFSAGMKPQKVASPLGLSEASIDM</sequence>
<dbReference type="SUPFAM" id="SSF75632">
    <property type="entry name" value="Cullin homology domain"/>
    <property type="match status" value="1"/>
</dbReference>
<dbReference type="PANTHER" id="PTHR11932">
    <property type="entry name" value="CULLIN"/>
    <property type="match status" value="1"/>
</dbReference>
<dbReference type="InterPro" id="IPR059120">
    <property type="entry name" value="Cullin-like_AB"/>
</dbReference>
<proteinExistence type="inferred from homology"/>
<name>U6GYE8_EIMAC</name>
<evidence type="ECO:0000259" key="2">
    <source>
        <dbReference type="PROSITE" id="PS50069"/>
    </source>
</evidence>
<dbReference type="GO" id="GO:0031625">
    <property type="term" value="F:ubiquitin protein ligase binding"/>
    <property type="evidence" value="ECO:0007669"/>
    <property type="project" value="InterPro"/>
</dbReference>
<dbReference type="OrthoDB" id="27073at2759"/>
<accession>U6GYE8</accession>
<dbReference type="InterPro" id="IPR045093">
    <property type="entry name" value="Cullin"/>
</dbReference>
<dbReference type="Gene3D" id="4.10.1030.10">
    <property type="entry name" value="Ring Box Chain A, domain 5"/>
    <property type="match status" value="1"/>
</dbReference>
<dbReference type="GO" id="GO:0006511">
    <property type="term" value="P:ubiquitin-dependent protein catabolic process"/>
    <property type="evidence" value="ECO:0007669"/>
    <property type="project" value="InterPro"/>
</dbReference>
<evidence type="ECO:0000313" key="3">
    <source>
        <dbReference type="EMBL" id="CDI83529.1"/>
    </source>
</evidence>
<dbReference type="Gene3D" id="1.10.10.10">
    <property type="entry name" value="Winged helix-like DNA-binding domain superfamily/Winged helix DNA-binding domain"/>
    <property type="match status" value="1"/>
</dbReference>
<evidence type="ECO:0000313" key="4">
    <source>
        <dbReference type="Proteomes" id="UP000018050"/>
    </source>
</evidence>
<dbReference type="InterPro" id="IPR016158">
    <property type="entry name" value="Cullin_homology"/>
</dbReference>
<dbReference type="InterPro" id="IPR019559">
    <property type="entry name" value="Cullin_neddylation_domain"/>
</dbReference>
<feature type="domain" description="Cullin family profile" evidence="2">
    <location>
        <begin position="197"/>
        <end position="430"/>
    </location>
</feature>
<comment type="similarity">
    <text evidence="1">Belongs to the cullin family.</text>
</comment>
<dbReference type="InterPro" id="IPR036388">
    <property type="entry name" value="WH-like_DNA-bd_sf"/>
</dbReference>
<organism evidence="3 4">
    <name type="scientific">Eimeria acervulina</name>
    <name type="common">Coccidian parasite</name>
    <dbReference type="NCBI Taxonomy" id="5801"/>
    <lineage>
        <taxon>Eukaryota</taxon>
        <taxon>Sar</taxon>
        <taxon>Alveolata</taxon>
        <taxon>Apicomplexa</taxon>
        <taxon>Conoidasida</taxon>
        <taxon>Coccidia</taxon>
        <taxon>Eucoccidiorida</taxon>
        <taxon>Eimeriorina</taxon>
        <taxon>Eimeriidae</taxon>
        <taxon>Eimeria</taxon>
    </lineage>
</organism>
<dbReference type="SUPFAM" id="SSF46785">
    <property type="entry name" value="Winged helix' DNA-binding domain"/>
    <property type="match status" value="1"/>
</dbReference>
<gene>
    <name evidence="3" type="ORF">EAH_00039880</name>
</gene>
<dbReference type="SMART" id="SM00884">
    <property type="entry name" value="Cullin_Nedd8"/>
    <property type="match status" value="1"/>
</dbReference>
<dbReference type="EMBL" id="HG673430">
    <property type="protein sequence ID" value="CDI83529.1"/>
    <property type="molecule type" value="Genomic_DNA"/>
</dbReference>
<dbReference type="Proteomes" id="UP000018050">
    <property type="component" value="Unassembled WGS sequence"/>
</dbReference>
<dbReference type="VEuPathDB" id="ToxoDB:EAH_00039880"/>
<dbReference type="Pfam" id="PF26557">
    <property type="entry name" value="Cullin_AB"/>
    <property type="match status" value="1"/>
</dbReference>
<evidence type="ECO:0000256" key="1">
    <source>
        <dbReference type="PROSITE-ProRule" id="PRU00330"/>
    </source>
</evidence>
<dbReference type="RefSeq" id="XP_013247362.1">
    <property type="nucleotide sequence ID" value="XM_013391908.1"/>
</dbReference>
<reference evidence="3" key="1">
    <citation type="submission" date="2013-10" db="EMBL/GenBank/DDBJ databases">
        <title>Genomic analysis of the causative agents of coccidiosis in chickens.</title>
        <authorList>
            <person name="Reid A.J."/>
            <person name="Blake D."/>
            <person name="Billington K."/>
            <person name="Browne H."/>
            <person name="Dunn M."/>
            <person name="Hung S."/>
            <person name="Kawahara F."/>
            <person name="Miranda-Saavedra D."/>
            <person name="Mourier T."/>
            <person name="Nagra H."/>
            <person name="Otto T.D."/>
            <person name="Rawlings N."/>
            <person name="Sanchez A."/>
            <person name="Sanders M."/>
            <person name="Subramaniam C."/>
            <person name="Tay Y."/>
            <person name="Dear P."/>
            <person name="Doerig C."/>
            <person name="Gruber A."/>
            <person name="Parkinson J."/>
            <person name="Shirley M."/>
            <person name="Wan K.L."/>
            <person name="Berriman M."/>
            <person name="Tomley F."/>
            <person name="Pain A."/>
        </authorList>
    </citation>
    <scope>NUCLEOTIDE SEQUENCE</scope>
    <source>
        <strain evidence="3">Houghton</strain>
    </source>
</reference>